<sequence>MTGLEIGIVVVAGFLAGGINTVVGSGTLITFPVLLAIGYPPVVANVSNSLGLVLGSVSGAIGYRRELKGQGGRLVRFGAVAVLGGVTGALLLLVLPADAFEAVVPVLIVVALVLVILQPRISRRLAERGADRHPHGGVPLLVGVFGTAVYGGYFGAAQGVILVALMGILMDEPLQRLNAVKNVFVAIANLVSGVVFVFVADVDWLVVGLLAGGSVLGGVVGARIGRRLRPIWLRATIVVVGCVAIVQLLVT</sequence>
<comment type="subcellular location">
    <subcellularLocation>
        <location evidence="1 8">Cell membrane</location>
        <topology evidence="1 8">Multi-pass membrane protein</topology>
    </subcellularLocation>
</comment>
<evidence type="ECO:0000256" key="6">
    <source>
        <dbReference type="ARBA" id="ARBA00022989"/>
    </source>
</evidence>
<evidence type="ECO:0000256" key="3">
    <source>
        <dbReference type="ARBA" id="ARBA00022448"/>
    </source>
</evidence>
<feature type="transmembrane region" description="Helical" evidence="8">
    <location>
        <begin position="182"/>
        <end position="199"/>
    </location>
</feature>
<evidence type="ECO:0000256" key="5">
    <source>
        <dbReference type="ARBA" id="ARBA00022692"/>
    </source>
</evidence>
<dbReference type="OrthoDB" id="3782574at2"/>
<dbReference type="GO" id="GO:0005886">
    <property type="term" value="C:plasma membrane"/>
    <property type="evidence" value="ECO:0007669"/>
    <property type="project" value="UniProtKB-SubCell"/>
</dbReference>
<feature type="transmembrane region" description="Helical" evidence="8">
    <location>
        <begin position="141"/>
        <end position="170"/>
    </location>
</feature>
<dbReference type="InterPro" id="IPR052017">
    <property type="entry name" value="TSUP"/>
</dbReference>
<dbReference type="PANTHER" id="PTHR30269">
    <property type="entry name" value="TRANSMEMBRANE PROTEIN YFCA"/>
    <property type="match status" value="1"/>
</dbReference>
<comment type="caution">
    <text evidence="9">The sequence shown here is derived from an EMBL/GenBank/DDBJ whole genome shotgun (WGS) entry which is preliminary data.</text>
</comment>
<evidence type="ECO:0000256" key="8">
    <source>
        <dbReference type="RuleBase" id="RU363041"/>
    </source>
</evidence>
<evidence type="ECO:0000256" key="1">
    <source>
        <dbReference type="ARBA" id="ARBA00004651"/>
    </source>
</evidence>
<keyword evidence="4 8" id="KW-1003">Cell membrane</keyword>
<dbReference type="PANTHER" id="PTHR30269:SF0">
    <property type="entry name" value="MEMBRANE TRANSPORTER PROTEIN YFCA-RELATED"/>
    <property type="match status" value="1"/>
</dbReference>
<evidence type="ECO:0000256" key="2">
    <source>
        <dbReference type="ARBA" id="ARBA00009142"/>
    </source>
</evidence>
<feature type="transmembrane region" description="Helical" evidence="8">
    <location>
        <begin position="102"/>
        <end position="121"/>
    </location>
</feature>
<gene>
    <name evidence="9" type="ORF">CLV71_106373</name>
</gene>
<keyword evidence="5 8" id="KW-0812">Transmembrane</keyword>
<feature type="transmembrane region" description="Helical" evidence="8">
    <location>
        <begin position="6"/>
        <end position="35"/>
    </location>
</feature>
<keyword evidence="10" id="KW-1185">Reference proteome</keyword>
<evidence type="ECO:0000313" key="10">
    <source>
        <dbReference type="Proteomes" id="UP000294927"/>
    </source>
</evidence>
<comment type="similarity">
    <text evidence="2 8">Belongs to the 4-toluene sulfonate uptake permease (TSUP) (TC 2.A.102) family.</text>
</comment>
<keyword evidence="7 8" id="KW-0472">Membrane</keyword>
<keyword evidence="6 8" id="KW-1133">Transmembrane helix</keyword>
<organism evidence="9 10">
    <name type="scientific">Actinophytocola oryzae</name>
    <dbReference type="NCBI Taxonomy" id="502181"/>
    <lineage>
        <taxon>Bacteria</taxon>
        <taxon>Bacillati</taxon>
        <taxon>Actinomycetota</taxon>
        <taxon>Actinomycetes</taxon>
        <taxon>Pseudonocardiales</taxon>
        <taxon>Pseudonocardiaceae</taxon>
    </lineage>
</organism>
<dbReference type="Pfam" id="PF01925">
    <property type="entry name" value="TauE"/>
    <property type="match status" value="1"/>
</dbReference>
<dbReference type="InterPro" id="IPR002781">
    <property type="entry name" value="TM_pro_TauE-like"/>
</dbReference>
<feature type="transmembrane region" description="Helical" evidence="8">
    <location>
        <begin position="42"/>
        <end position="63"/>
    </location>
</feature>
<evidence type="ECO:0000256" key="4">
    <source>
        <dbReference type="ARBA" id="ARBA00022475"/>
    </source>
</evidence>
<dbReference type="EMBL" id="SOCP01000006">
    <property type="protein sequence ID" value="TDV51027.1"/>
    <property type="molecule type" value="Genomic_DNA"/>
</dbReference>
<evidence type="ECO:0000313" key="9">
    <source>
        <dbReference type="EMBL" id="TDV51027.1"/>
    </source>
</evidence>
<dbReference type="Proteomes" id="UP000294927">
    <property type="component" value="Unassembled WGS sequence"/>
</dbReference>
<feature type="transmembrane region" description="Helical" evidence="8">
    <location>
        <begin position="205"/>
        <end position="224"/>
    </location>
</feature>
<dbReference type="RefSeq" id="WP_133904229.1">
    <property type="nucleotide sequence ID" value="NZ_SOCP01000006.1"/>
</dbReference>
<accession>A0A4R7VPA5</accession>
<reference evidence="9 10" key="1">
    <citation type="submission" date="2019-03" db="EMBL/GenBank/DDBJ databases">
        <title>Genomic Encyclopedia of Archaeal and Bacterial Type Strains, Phase II (KMG-II): from individual species to whole genera.</title>
        <authorList>
            <person name="Goeker M."/>
        </authorList>
    </citation>
    <scope>NUCLEOTIDE SEQUENCE [LARGE SCALE GENOMIC DNA]</scope>
    <source>
        <strain evidence="9 10">DSM 45499</strain>
    </source>
</reference>
<evidence type="ECO:0000256" key="7">
    <source>
        <dbReference type="ARBA" id="ARBA00023136"/>
    </source>
</evidence>
<feature type="transmembrane region" description="Helical" evidence="8">
    <location>
        <begin position="75"/>
        <end position="95"/>
    </location>
</feature>
<name>A0A4R7VPA5_9PSEU</name>
<keyword evidence="3" id="KW-0813">Transport</keyword>
<proteinExistence type="inferred from homology"/>
<dbReference type="AlphaFoldDB" id="A0A4R7VPA5"/>
<protein>
    <recommendedName>
        <fullName evidence="8">Probable membrane transporter protein</fullName>
    </recommendedName>
</protein>
<feature type="transmembrane region" description="Helical" evidence="8">
    <location>
        <begin position="231"/>
        <end position="250"/>
    </location>
</feature>